<gene>
    <name evidence="2" type="ORF">DM02DRAFT_675259</name>
</gene>
<dbReference type="AlphaFoldDB" id="A0A2V1DDW0"/>
<organism evidence="2 3">
    <name type="scientific">Periconia macrospinosa</name>
    <dbReference type="NCBI Taxonomy" id="97972"/>
    <lineage>
        <taxon>Eukaryota</taxon>
        <taxon>Fungi</taxon>
        <taxon>Dikarya</taxon>
        <taxon>Ascomycota</taxon>
        <taxon>Pezizomycotina</taxon>
        <taxon>Dothideomycetes</taxon>
        <taxon>Pleosporomycetidae</taxon>
        <taxon>Pleosporales</taxon>
        <taxon>Massarineae</taxon>
        <taxon>Periconiaceae</taxon>
        <taxon>Periconia</taxon>
    </lineage>
</organism>
<dbReference type="InterPro" id="IPR010730">
    <property type="entry name" value="HET"/>
</dbReference>
<dbReference type="PANTHER" id="PTHR33112">
    <property type="entry name" value="DOMAIN PROTEIN, PUTATIVE-RELATED"/>
    <property type="match status" value="1"/>
</dbReference>
<dbReference type="Pfam" id="PF06985">
    <property type="entry name" value="HET"/>
    <property type="match status" value="1"/>
</dbReference>
<keyword evidence="3" id="KW-1185">Reference proteome</keyword>
<dbReference type="PANTHER" id="PTHR33112:SF16">
    <property type="entry name" value="HETEROKARYON INCOMPATIBILITY DOMAIN-CONTAINING PROTEIN"/>
    <property type="match status" value="1"/>
</dbReference>
<feature type="domain" description="Heterokaryon incompatibility" evidence="1">
    <location>
        <begin position="213"/>
        <end position="356"/>
    </location>
</feature>
<dbReference type="Proteomes" id="UP000244855">
    <property type="component" value="Unassembled WGS sequence"/>
</dbReference>
<evidence type="ECO:0000259" key="1">
    <source>
        <dbReference type="Pfam" id="PF06985"/>
    </source>
</evidence>
<dbReference type="STRING" id="97972.A0A2V1DDW0"/>
<evidence type="ECO:0000313" key="2">
    <source>
        <dbReference type="EMBL" id="PVH95793.1"/>
    </source>
</evidence>
<name>A0A2V1DDW0_9PLEO</name>
<accession>A0A2V1DDW0</accession>
<protein>
    <submittedName>
        <fullName evidence="2">HET-domain-containing protein</fullName>
    </submittedName>
</protein>
<proteinExistence type="predicted"/>
<reference evidence="2 3" key="1">
    <citation type="journal article" date="2018" name="Sci. Rep.">
        <title>Comparative genomics provides insights into the lifestyle and reveals functional heterogeneity of dark septate endophytic fungi.</title>
        <authorList>
            <person name="Knapp D.G."/>
            <person name="Nemeth J.B."/>
            <person name="Barry K."/>
            <person name="Hainaut M."/>
            <person name="Henrissat B."/>
            <person name="Johnson J."/>
            <person name="Kuo A."/>
            <person name="Lim J.H.P."/>
            <person name="Lipzen A."/>
            <person name="Nolan M."/>
            <person name="Ohm R.A."/>
            <person name="Tamas L."/>
            <person name="Grigoriev I.V."/>
            <person name="Spatafora J.W."/>
            <person name="Nagy L.G."/>
            <person name="Kovacs G.M."/>
        </authorList>
    </citation>
    <scope>NUCLEOTIDE SEQUENCE [LARGE SCALE GENOMIC DNA]</scope>
    <source>
        <strain evidence="2 3">DSE2036</strain>
    </source>
</reference>
<dbReference type="OrthoDB" id="5428863at2759"/>
<evidence type="ECO:0000313" key="3">
    <source>
        <dbReference type="Proteomes" id="UP000244855"/>
    </source>
</evidence>
<dbReference type="EMBL" id="KZ805484">
    <property type="protein sequence ID" value="PVH95793.1"/>
    <property type="molecule type" value="Genomic_DNA"/>
</dbReference>
<sequence>MPKEKMKTVVRPSDYNRYLEKCYNAIDANADEKDKKIWHEKVRSAMKRKRTCPVCWTIKTVSRTEFRQPFEVALGSLPAVLSITCRYHNHFFCSYLQRSAPAEVTNVSIFKYPNHDWIVLEYRRSKESGGGSEHILNIFLCSDPSKGVKSVAREVRGPKVEFDLLRRWKNGCEQCHGLLCQTIAPSVMGATRPRWLIDTWTQSLVCGAGLKSYVALSYVWGKKPFFTTNKGNVSSLQRPGALSRAPLPQTISDALLVVEKIRERYCWIDALCIVQDDSRAKYAEIENMSAIFANASLTIIAAGSDDVHCGIKGVSVPRNVKQIIYPLGNGFRLAVNEDPDRAYDSPWYKRGWTFQEYILSSRRLIFNDGLVRWECAEGEWQEDFQGKLKHEIEAYKIFKRPGETFSIFPRQEHLMDLIGEYSTRELSYEEDILNAFTGVMGALCKSWKGGFLSGLPLCIFDIMLLWRLYLGGKPRFTSSSRTSLPSWSWVGWKGAVDVGRIQYATYSHNLSVWEETVIPTVQWSYHNQPNGKRVPITPSWYEYARKYCDTKAVPPPGWNKYINPNGESLQPIYAPEYNSRVKYKHPIPLPSPGEAFNLINVTFISCRTRRTWLFGGHKSWLWGALSFQTKSGKIIGRCDILGNMPWEPLKTLQTQSTNPLLEVVEISAGWCNSSEKPHLRHEIEGDLRYEIGGGLHHQIERDYYNVLWIERQGEVAYRKGLGTISKKDWEEQDLEYIDLTLG</sequence>